<evidence type="ECO:0000313" key="10">
    <source>
        <dbReference type="EMBL" id="VYU48192.1"/>
    </source>
</evidence>
<evidence type="ECO:0000256" key="5">
    <source>
        <dbReference type="ARBA" id="ARBA00022723"/>
    </source>
</evidence>
<feature type="binding site" evidence="9">
    <location>
        <position position="126"/>
    </location>
    <ligand>
        <name>Zn(2+)</name>
        <dbReference type="ChEBI" id="CHEBI:29105"/>
        <note>catalytic</note>
    </ligand>
</feature>
<keyword evidence="8 9" id="KW-0862">Zinc</keyword>
<dbReference type="InterPro" id="IPR020549">
    <property type="entry name" value="YbeY_CS"/>
</dbReference>
<dbReference type="PROSITE" id="PS01306">
    <property type="entry name" value="UPF0054"/>
    <property type="match status" value="1"/>
</dbReference>
<keyword evidence="2 9" id="KW-0690">Ribosome biogenesis</keyword>
<evidence type="ECO:0000256" key="4">
    <source>
        <dbReference type="ARBA" id="ARBA00022722"/>
    </source>
</evidence>
<keyword evidence="4 9" id="KW-0540">Nuclease</keyword>
<dbReference type="HAMAP" id="MF_00009">
    <property type="entry name" value="Endoribonucl_YbeY"/>
    <property type="match status" value="1"/>
</dbReference>
<dbReference type="InterPro" id="IPR023091">
    <property type="entry name" value="MetalPrtase_cat_dom_sf_prd"/>
</dbReference>
<comment type="cofactor">
    <cofactor evidence="9">
        <name>Zn(2+)</name>
        <dbReference type="ChEBI" id="CHEBI:29105"/>
    </cofactor>
    <text evidence="9">Binds 1 zinc ion.</text>
</comment>
<evidence type="ECO:0000256" key="7">
    <source>
        <dbReference type="ARBA" id="ARBA00022801"/>
    </source>
</evidence>
<keyword evidence="3 9" id="KW-0698">rRNA processing</keyword>
<evidence type="ECO:0000256" key="2">
    <source>
        <dbReference type="ARBA" id="ARBA00022517"/>
    </source>
</evidence>
<protein>
    <recommendedName>
        <fullName evidence="9">Endoribonuclease YbeY</fullName>
        <ecNumber evidence="9">3.1.-.-</ecNumber>
    </recommendedName>
</protein>
<feature type="binding site" evidence="9">
    <location>
        <position position="130"/>
    </location>
    <ligand>
        <name>Zn(2+)</name>
        <dbReference type="ChEBI" id="CHEBI:29105"/>
        <note>catalytic</note>
    </ligand>
</feature>
<comment type="subcellular location">
    <subcellularLocation>
        <location evidence="9">Cytoplasm</location>
    </subcellularLocation>
</comment>
<keyword evidence="7 9" id="KW-0378">Hydrolase</keyword>
<feature type="binding site" evidence="9">
    <location>
        <position position="136"/>
    </location>
    <ligand>
        <name>Zn(2+)</name>
        <dbReference type="ChEBI" id="CHEBI:29105"/>
        <note>catalytic</note>
    </ligand>
</feature>
<dbReference type="PANTHER" id="PTHR46986">
    <property type="entry name" value="ENDORIBONUCLEASE YBEY, CHLOROPLASTIC"/>
    <property type="match status" value="1"/>
</dbReference>
<name>A0A6N3F842_9FIRM</name>
<comment type="similarity">
    <text evidence="1 9">Belongs to the endoribonuclease YbeY family.</text>
</comment>
<comment type="function">
    <text evidence="9">Single strand-specific metallo-endoribonuclease involved in late-stage 70S ribosome quality control and in maturation of the 3' terminus of the 16S rRNA.</text>
</comment>
<keyword evidence="6 9" id="KW-0255">Endonuclease</keyword>
<dbReference type="SUPFAM" id="SSF55486">
    <property type="entry name" value="Metalloproteases ('zincins'), catalytic domain"/>
    <property type="match status" value="1"/>
</dbReference>
<dbReference type="NCBIfam" id="TIGR00043">
    <property type="entry name" value="rRNA maturation RNase YbeY"/>
    <property type="match status" value="1"/>
</dbReference>
<organism evidence="10">
    <name type="scientific">Veillonella ratti</name>
    <dbReference type="NCBI Taxonomy" id="103892"/>
    <lineage>
        <taxon>Bacteria</taxon>
        <taxon>Bacillati</taxon>
        <taxon>Bacillota</taxon>
        <taxon>Negativicutes</taxon>
        <taxon>Veillonellales</taxon>
        <taxon>Veillonellaceae</taxon>
        <taxon>Veillonella</taxon>
    </lineage>
</organism>
<evidence type="ECO:0000256" key="6">
    <source>
        <dbReference type="ARBA" id="ARBA00022759"/>
    </source>
</evidence>
<dbReference type="GO" id="GO:0008270">
    <property type="term" value="F:zinc ion binding"/>
    <property type="evidence" value="ECO:0007669"/>
    <property type="project" value="UniProtKB-UniRule"/>
</dbReference>
<dbReference type="Gene3D" id="3.40.390.30">
    <property type="entry name" value="Metalloproteases ('zincins'), catalytic domain"/>
    <property type="match status" value="1"/>
</dbReference>
<dbReference type="GO" id="GO:0005737">
    <property type="term" value="C:cytoplasm"/>
    <property type="evidence" value="ECO:0007669"/>
    <property type="project" value="UniProtKB-SubCell"/>
</dbReference>
<proteinExistence type="inferred from homology"/>
<evidence type="ECO:0000256" key="3">
    <source>
        <dbReference type="ARBA" id="ARBA00022552"/>
    </source>
</evidence>
<dbReference type="EMBL" id="CACRUX010000097">
    <property type="protein sequence ID" value="VYU48192.1"/>
    <property type="molecule type" value="Genomic_DNA"/>
</dbReference>
<dbReference type="GO" id="GO:0004521">
    <property type="term" value="F:RNA endonuclease activity"/>
    <property type="evidence" value="ECO:0007669"/>
    <property type="project" value="UniProtKB-UniRule"/>
</dbReference>
<reference evidence="10" key="1">
    <citation type="submission" date="2019-11" db="EMBL/GenBank/DDBJ databases">
        <authorList>
            <person name="Feng L."/>
        </authorList>
    </citation>
    <scope>NUCLEOTIDE SEQUENCE</scope>
    <source>
        <strain evidence="10">VrattiLFYP33</strain>
    </source>
</reference>
<dbReference type="Pfam" id="PF02130">
    <property type="entry name" value="YbeY"/>
    <property type="match status" value="1"/>
</dbReference>
<accession>A0A6N3F842</accession>
<gene>
    <name evidence="9 10" type="primary">ybeY</name>
    <name evidence="10" type="ORF">VRLFYP33_02204</name>
</gene>
<keyword evidence="9" id="KW-0963">Cytoplasm</keyword>
<evidence type="ECO:0000256" key="8">
    <source>
        <dbReference type="ARBA" id="ARBA00022833"/>
    </source>
</evidence>
<dbReference type="GO" id="GO:0006364">
    <property type="term" value="P:rRNA processing"/>
    <property type="evidence" value="ECO:0007669"/>
    <property type="project" value="UniProtKB-UniRule"/>
</dbReference>
<evidence type="ECO:0000256" key="1">
    <source>
        <dbReference type="ARBA" id="ARBA00010875"/>
    </source>
</evidence>
<dbReference type="EC" id="3.1.-.-" evidence="9"/>
<dbReference type="AlphaFoldDB" id="A0A6N3F842"/>
<evidence type="ECO:0000256" key="9">
    <source>
        <dbReference type="HAMAP-Rule" id="MF_00009"/>
    </source>
</evidence>
<sequence>MKPMIVTISYAEGMEPVEGDKTAALNEEIIQKVCGEVSEVYGLSDEEELSVLLCNNEVIHQLNKEYRGIDRPTDVLSFALNEGDEIDMEVETHLIGDLIISLERTAEQAEEYGHPFERELAYLTVHGCLHILGYDHMTDEDKAEMRREEEFVLGNLGYVREDAPYNE</sequence>
<dbReference type="PANTHER" id="PTHR46986:SF1">
    <property type="entry name" value="ENDORIBONUCLEASE YBEY, CHLOROPLASTIC"/>
    <property type="match status" value="1"/>
</dbReference>
<dbReference type="InterPro" id="IPR002036">
    <property type="entry name" value="YbeY"/>
</dbReference>
<dbReference type="GO" id="GO:0004222">
    <property type="term" value="F:metalloendopeptidase activity"/>
    <property type="evidence" value="ECO:0007669"/>
    <property type="project" value="InterPro"/>
</dbReference>
<keyword evidence="5 9" id="KW-0479">Metal-binding</keyword>